<accession>A0ABV6H2Q3</accession>
<protein>
    <submittedName>
        <fullName evidence="1">Phage virion morphogenesis protein</fullName>
    </submittedName>
</protein>
<name>A0ABV6H2Q3_9PAST</name>
<dbReference type="NCBIfam" id="TIGR01635">
    <property type="entry name" value="tail_comp_S"/>
    <property type="match status" value="1"/>
</dbReference>
<dbReference type="RefSeq" id="WP_382371208.1">
    <property type="nucleotide sequence ID" value="NZ_JBHLWB010000009.1"/>
</dbReference>
<dbReference type="EMBL" id="JBHLWB010000009">
    <property type="protein sequence ID" value="MFC0309601.1"/>
    <property type="molecule type" value="Genomic_DNA"/>
</dbReference>
<evidence type="ECO:0000313" key="2">
    <source>
        <dbReference type="Proteomes" id="UP001589767"/>
    </source>
</evidence>
<proteinExistence type="predicted"/>
<reference evidence="1 2" key="1">
    <citation type="submission" date="2024-09" db="EMBL/GenBank/DDBJ databases">
        <authorList>
            <person name="Sun Q."/>
            <person name="Mori K."/>
        </authorList>
    </citation>
    <scope>NUCLEOTIDE SEQUENCE [LARGE SCALE GENOMIC DNA]</scope>
    <source>
        <strain evidence="1 2">CCM 7539</strain>
    </source>
</reference>
<gene>
    <name evidence="1" type="ORF">ACFFHK_07780</name>
</gene>
<dbReference type="Pfam" id="PF05069">
    <property type="entry name" value="Phage_tail_S"/>
    <property type="match status" value="1"/>
</dbReference>
<comment type="caution">
    <text evidence="1">The sequence shown here is derived from an EMBL/GenBank/DDBJ whole genome shotgun (WGS) entry which is preliminary data.</text>
</comment>
<dbReference type="Proteomes" id="UP001589767">
    <property type="component" value="Unassembled WGS sequence"/>
</dbReference>
<dbReference type="InterPro" id="IPR006522">
    <property type="entry name" value="Phage_virion_morphogenesis"/>
</dbReference>
<evidence type="ECO:0000313" key="1">
    <source>
        <dbReference type="EMBL" id="MFC0309601.1"/>
    </source>
</evidence>
<keyword evidence="2" id="KW-1185">Reference proteome</keyword>
<sequence>MHLVFKADTKAIQNKFRKLSQAGKTEGLTRKIANVLWQEAEEAFDDERSPEGEKWTSLKEPYKTQRYKKGKSISNNITFRSSVLSFSPIYPRQ</sequence>
<organism evidence="1 2">
    <name type="scientific">Gallibacterium trehalosifermentans</name>
    <dbReference type="NCBI Taxonomy" id="516935"/>
    <lineage>
        <taxon>Bacteria</taxon>
        <taxon>Pseudomonadati</taxon>
        <taxon>Pseudomonadota</taxon>
        <taxon>Gammaproteobacteria</taxon>
        <taxon>Pasteurellales</taxon>
        <taxon>Pasteurellaceae</taxon>
        <taxon>Gallibacterium</taxon>
    </lineage>
</organism>